<organism evidence="1 2">
    <name type="scientific">Eumeta variegata</name>
    <name type="common">Bagworm moth</name>
    <name type="synonym">Eumeta japonica</name>
    <dbReference type="NCBI Taxonomy" id="151549"/>
    <lineage>
        <taxon>Eukaryota</taxon>
        <taxon>Metazoa</taxon>
        <taxon>Ecdysozoa</taxon>
        <taxon>Arthropoda</taxon>
        <taxon>Hexapoda</taxon>
        <taxon>Insecta</taxon>
        <taxon>Pterygota</taxon>
        <taxon>Neoptera</taxon>
        <taxon>Endopterygota</taxon>
        <taxon>Lepidoptera</taxon>
        <taxon>Glossata</taxon>
        <taxon>Ditrysia</taxon>
        <taxon>Tineoidea</taxon>
        <taxon>Psychidae</taxon>
        <taxon>Oiketicinae</taxon>
        <taxon>Eumeta</taxon>
    </lineage>
</organism>
<name>A0A4C1YN52_EUMVA</name>
<dbReference type="EMBL" id="BGZK01001263">
    <property type="protein sequence ID" value="GBP75817.1"/>
    <property type="molecule type" value="Genomic_DNA"/>
</dbReference>
<proteinExistence type="predicted"/>
<sequence length="168" mass="18643">MDVKFVLYPPGGESSGGSLPFAFPVSSLIILLLPPLHSPSTSPFPFPLDIIFLPTDREAKVHWRNKNSSYETRRISRRTDREHVLAPFSSFLVRTQGWAGGTTAGRGAKAIIAARVSRWMSTVRPKPSPLDFHYLRSWVTCNYQSCDLYQAASPTSGGPSHATPRSWL</sequence>
<comment type="caution">
    <text evidence="1">The sequence shown here is derived from an EMBL/GenBank/DDBJ whole genome shotgun (WGS) entry which is preliminary data.</text>
</comment>
<accession>A0A4C1YN52</accession>
<evidence type="ECO:0000313" key="1">
    <source>
        <dbReference type="EMBL" id="GBP75817.1"/>
    </source>
</evidence>
<dbReference type="AlphaFoldDB" id="A0A4C1YN52"/>
<protein>
    <submittedName>
        <fullName evidence="1">Uncharacterized protein</fullName>
    </submittedName>
</protein>
<dbReference type="Proteomes" id="UP000299102">
    <property type="component" value="Unassembled WGS sequence"/>
</dbReference>
<keyword evidence="2" id="KW-1185">Reference proteome</keyword>
<reference evidence="1 2" key="1">
    <citation type="journal article" date="2019" name="Commun. Biol.">
        <title>The bagworm genome reveals a unique fibroin gene that provides high tensile strength.</title>
        <authorList>
            <person name="Kono N."/>
            <person name="Nakamura H."/>
            <person name="Ohtoshi R."/>
            <person name="Tomita M."/>
            <person name="Numata K."/>
            <person name="Arakawa K."/>
        </authorList>
    </citation>
    <scope>NUCLEOTIDE SEQUENCE [LARGE SCALE GENOMIC DNA]</scope>
</reference>
<gene>
    <name evidence="1" type="ORF">EVAR_15066_1</name>
</gene>
<evidence type="ECO:0000313" key="2">
    <source>
        <dbReference type="Proteomes" id="UP000299102"/>
    </source>
</evidence>